<evidence type="ECO:0000313" key="7">
    <source>
        <dbReference type="Proteomes" id="UP000218209"/>
    </source>
</evidence>
<evidence type="ECO:0000313" key="6">
    <source>
        <dbReference type="EMBL" id="OSX72990.1"/>
    </source>
</evidence>
<keyword evidence="7" id="KW-1185">Reference proteome</keyword>
<evidence type="ECO:0000256" key="1">
    <source>
        <dbReference type="ARBA" id="ARBA00022723"/>
    </source>
</evidence>
<sequence length="635" mass="66075">MEVLRQCTAPIGRQVGHILSALGEDAVDVSYLTPATCHALLVAPGVGAALLELLLDGLSTPVVVTTACCAHLDEVSTPAVVTAAHLAGQVAMPPNRMRALVAGMVLNTALCSCRCADEALLPLVTAAVGGLPPQFWARLKVDPSGPESCFCVALEIVLACALTSDANPPPLEPGGTPACVAFPPFAIVRERVVALPAEALSFCVQRLTYVSGRVVDGLLCSAPQLGNALLTLCAVCPLRFLDVPAVLDTLTAAVVVLAERRHAGRPAVLLYLQRAILLLYRLGEVDVAGVRHTAGLARALAAAYHTFSAAPAAGSALEENLNAVVQLLVLVSPAVPVVAASVELMGVLVALASATATPGQLNRSNAAVCLALHVSLRHADGGTRGMPASLKAARRTWRRLGSTHPITAAREEARALAVLCRAGVGGLAAAGLPPSVTAPTALVRFVRNPIDCCWGCGATAKAGAPSRSLQHCAGCRVAVYCSPGCSATDWWAGGHKQVCAAWRRYGRQRVLNCQRATLDADPAGGPRLSARAALRALCPLRGSDQTCEWKAWAWPPAIAAEVVAAGLPLAEVVCVVDPVGGGSASWRRPSTRHGRGRYRPWCWPPRWRGTAGGCCGWHAGRTRTTSSRMGPTRWG</sequence>
<accession>A0A1X6NWT4</accession>
<dbReference type="AlphaFoldDB" id="A0A1X6NWT4"/>
<dbReference type="OrthoDB" id="9922773at2759"/>
<evidence type="ECO:0000256" key="4">
    <source>
        <dbReference type="PROSITE-ProRule" id="PRU00134"/>
    </source>
</evidence>
<dbReference type="Proteomes" id="UP000218209">
    <property type="component" value="Unassembled WGS sequence"/>
</dbReference>
<gene>
    <name evidence="6" type="ORF">BU14_0389s0013</name>
</gene>
<dbReference type="SUPFAM" id="SSF144232">
    <property type="entry name" value="HIT/MYND zinc finger-like"/>
    <property type="match status" value="1"/>
</dbReference>
<protein>
    <recommendedName>
        <fullName evidence="5">MYND-type domain-containing protein</fullName>
    </recommendedName>
</protein>
<feature type="domain" description="MYND-type" evidence="5">
    <location>
        <begin position="453"/>
        <end position="499"/>
    </location>
</feature>
<dbReference type="GO" id="GO:0008270">
    <property type="term" value="F:zinc ion binding"/>
    <property type="evidence" value="ECO:0007669"/>
    <property type="project" value="UniProtKB-KW"/>
</dbReference>
<dbReference type="Gene3D" id="6.10.140.2220">
    <property type="match status" value="1"/>
</dbReference>
<evidence type="ECO:0000256" key="2">
    <source>
        <dbReference type="ARBA" id="ARBA00022771"/>
    </source>
</evidence>
<name>A0A1X6NWT4_PORUM</name>
<dbReference type="InterPro" id="IPR002893">
    <property type="entry name" value="Znf_MYND"/>
</dbReference>
<reference evidence="6 7" key="1">
    <citation type="submission" date="2017-03" db="EMBL/GenBank/DDBJ databases">
        <title>WGS assembly of Porphyra umbilicalis.</title>
        <authorList>
            <person name="Brawley S.H."/>
            <person name="Blouin N.A."/>
            <person name="Ficko-Blean E."/>
            <person name="Wheeler G.L."/>
            <person name="Lohr M."/>
            <person name="Goodson H.V."/>
            <person name="Jenkins J.W."/>
            <person name="Blaby-Haas C.E."/>
            <person name="Helliwell K.E."/>
            <person name="Chan C."/>
            <person name="Marriage T."/>
            <person name="Bhattacharya D."/>
            <person name="Klein A.S."/>
            <person name="Badis Y."/>
            <person name="Brodie J."/>
            <person name="Cao Y."/>
            <person name="Collen J."/>
            <person name="Dittami S.M."/>
            <person name="Gachon C.M."/>
            <person name="Green B.R."/>
            <person name="Karpowicz S."/>
            <person name="Kim J.W."/>
            <person name="Kudahl U."/>
            <person name="Lin S."/>
            <person name="Michel G."/>
            <person name="Mittag M."/>
            <person name="Olson B.J."/>
            <person name="Pangilinan J."/>
            <person name="Peng Y."/>
            <person name="Qiu H."/>
            <person name="Shu S."/>
            <person name="Singer J.T."/>
            <person name="Smith A.G."/>
            <person name="Sprecher B.N."/>
            <person name="Wagner V."/>
            <person name="Wang W."/>
            <person name="Wang Z.-Y."/>
            <person name="Yan J."/>
            <person name="Yarish C."/>
            <person name="Zoeuner-Riek S."/>
            <person name="Zhuang Y."/>
            <person name="Zou Y."/>
            <person name="Lindquist E.A."/>
            <person name="Grimwood J."/>
            <person name="Barry K."/>
            <person name="Rokhsar D.S."/>
            <person name="Schmutz J."/>
            <person name="Stiller J.W."/>
            <person name="Grossman A.R."/>
            <person name="Prochnik S.E."/>
        </authorList>
    </citation>
    <scope>NUCLEOTIDE SEQUENCE [LARGE SCALE GENOMIC DNA]</scope>
    <source>
        <strain evidence="6">4086291</strain>
    </source>
</reference>
<organism evidence="6 7">
    <name type="scientific">Porphyra umbilicalis</name>
    <name type="common">Purple laver</name>
    <name type="synonym">Red alga</name>
    <dbReference type="NCBI Taxonomy" id="2786"/>
    <lineage>
        <taxon>Eukaryota</taxon>
        <taxon>Rhodophyta</taxon>
        <taxon>Bangiophyceae</taxon>
        <taxon>Bangiales</taxon>
        <taxon>Bangiaceae</taxon>
        <taxon>Porphyra</taxon>
    </lineage>
</organism>
<keyword evidence="3" id="KW-0862">Zinc</keyword>
<proteinExistence type="predicted"/>
<keyword evidence="1" id="KW-0479">Metal-binding</keyword>
<keyword evidence="2 4" id="KW-0863">Zinc-finger</keyword>
<dbReference type="Pfam" id="PF01753">
    <property type="entry name" value="zf-MYND"/>
    <property type="match status" value="1"/>
</dbReference>
<dbReference type="PROSITE" id="PS50865">
    <property type="entry name" value="ZF_MYND_2"/>
    <property type="match status" value="1"/>
</dbReference>
<evidence type="ECO:0000259" key="5">
    <source>
        <dbReference type="PROSITE" id="PS50865"/>
    </source>
</evidence>
<evidence type="ECO:0000256" key="3">
    <source>
        <dbReference type="ARBA" id="ARBA00022833"/>
    </source>
</evidence>
<dbReference type="EMBL" id="KV919027">
    <property type="protein sequence ID" value="OSX72990.1"/>
    <property type="molecule type" value="Genomic_DNA"/>
</dbReference>